<dbReference type="EMBL" id="CP144536">
    <property type="protein sequence ID" value="WWC63556.1"/>
    <property type="molecule type" value="Genomic_DNA"/>
</dbReference>
<reference evidence="2" key="3">
    <citation type="submission" date="2024-02" db="EMBL/GenBank/DDBJ databases">
        <title>Comparative genomics of Cryptococcus and Kwoniella reveals pathogenesis evolution and contrasting modes of karyotype evolution via chromosome fusion or intercentromeric recombination.</title>
        <authorList>
            <person name="Coelho M.A."/>
            <person name="David-Palma M."/>
            <person name="Shea T."/>
            <person name="Bowers K."/>
            <person name="McGinley-Smith S."/>
            <person name="Mohammad A.W."/>
            <person name="Gnirke A."/>
            <person name="Yurkov A.M."/>
            <person name="Nowrousian M."/>
            <person name="Sun S."/>
            <person name="Cuomo C.A."/>
            <person name="Heitman J."/>
        </authorList>
    </citation>
    <scope>NUCLEOTIDE SEQUENCE</scope>
    <source>
        <strain evidence="2">CBS 10117</strain>
    </source>
</reference>
<evidence type="ECO:0000313" key="2">
    <source>
        <dbReference type="EMBL" id="WWC63556.1"/>
    </source>
</evidence>
<reference evidence="1" key="1">
    <citation type="submission" date="2013-07" db="EMBL/GenBank/DDBJ databases">
        <title>The Genome Sequence of Cryptococcus dejecticola CBS10117.</title>
        <authorList>
            <consortium name="The Broad Institute Genome Sequencing Platform"/>
            <person name="Cuomo C."/>
            <person name="Litvintseva A."/>
            <person name="Chen Y."/>
            <person name="Heitman J."/>
            <person name="Sun S."/>
            <person name="Springer D."/>
            <person name="Dromer F."/>
            <person name="Young S.K."/>
            <person name="Zeng Q."/>
            <person name="Gargeya S."/>
            <person name="Fitzgerald M."/>
            <person name="Abouelleil A."/>
            <person name="Alvarado L."/>
            <person name="Berlin A.M."/>
            <person name="Chapman S.B."/>
            <person name="Dewar J."/>
            <person name="Goldberg J."/>
            <person name="Griggs A."/>
            <person name="Gujja S."/>
            <person name="Hansen M."/>
            <person name="Howarth C."/>
            <person name="Imamovic A."/>
            <person name="Larimer J."/>
            <person name="McCowan C."/>
            <person name="Murphy C."/>
            <person name="Pearson M."/>
            <person name="Priest M."/>
            <person name="Roberts A."/>
            <person name="Saif S."/>
            <person name="Shea T."/>
            <person name="Sykes S."/>
            <person name="Wortman J."/>
            <person name="Nusbaum C."/>
            <person name="Birren B."/>
        </authorList>
    </citation>
    <scope>NUCLEOTIDE SEQUENCE [LARGE SCALE GENOMIC DNA]</scope>
    <source>
        <strain evidence="1">CBS 10117</strain>
    </source>
</reference>
<evidence type="ECO:0000313" key="3">
    <source>
        <dbReference type="Proteomes" id="UP000078595"/>
    </source>
</evidence>
<dbReference type="Proteomes" id="UP000078595">
    <property type="component" value="Chromosome 7"/>
</dbReference>
<gene>
    <name evidence="1" type="ORF">I303_06178</name>
    <name evidence="2" type="ORF">I303_106160</name>
</gene>
<dbReference type="GeneID" id="28969877"/>
<keyword evidence="3" id="KW-1185">Reference proteome</keyword>
<evidence type="ECO:0000313" key="1">
    <source>
        <dbReference type="EMBL" id="OBR83893.1"/>
    </source>
</evidence>
<name>A0A1A6A1G0_9TREE</name>
<organism evidence="1">
    <name type="scientific">Kwoniella dejecticola CBS 10117</name>
    <dbReference type="NCBI Taxonomy" id="1296121"/>
    <lineage>
        <taxon>Eukaryota</taxon>
        <taxon>Fungi</taxon>
        <taxon>Dikarya</taxon>
        <taxon>Basidiomycota</taxon>
        <taxon>Agaricomycotina</taxon>
        <taxon>Tremellomycetes</taxon>
        <taxon>Tremellales</taxon>
        <taxon>Cryptococcaceae</taxon>
        <taxon>Kwoniella</taxon>
    </lineage>
</organism>
<dbReference type="RefSeq" id="XP_018261735.1">
    <property type="nucleotide sequence ID" value="XM_018409462.1"/>
</dbReference>
<dbReference type="VEuPathDB" id="FungiDB:I303_06178"/>
<protein>
    <submittedName>
        <fullName evidence="1">Uncharacterized protein</fullName>
    </submittedName>
</protein>
<reference evidence="2" key="2">
    <citation type="submission" date="2013-07" db="EMBL/GenBank/DDBJ databases">
        <authorList>
            <consortium name="The Broad Institute Genome Sequencing Platform"/>
            <person name="Cuomo C."/>
            <person name="Litvintseva A."/>
            <person name="Chen Y."/>
            <person name="Heitman J."/>
            <person name="Sun S."/>
            <person name="Springer D."/>
            <person name="Dromer F."/>
            <person name="Young S.K."/>
            <person name="Zeng Q."/>
            <person name="Gargeya S."/>
            <person name="Fitzgerald M."/>
            <person name="Abouelleil A."/>
            <person name="Alvarado L."/>
            <person name="Berlin A.M."/>
            <person name="Chapman S.B."/>
            <person name="Dewar J."/>
            <person name="Goldberg J."/>
            <person name="Griggs A."/>
            <person name="Gujja S."/>
            <person name="Hansen M."/>
            <person name="Howarth C."/>
            <person name="Imamovic A."/>
            <person name="Larimer J."/>
            <person name="McCowan C."/>
            <person name="Murphy C."/>
            <person name="Pearson M."/>
            <person name="Priest M."/>
            <person name="Roberts A."/>
            <person name="Saif S."/>
            <person name="Shea T."/>
            <person name="Sykes S."/>
            <person name="Wortman J."/>
            <person name="Nusbaum C."/>
            <person name="Birren B."/>
        </authorList>
    </citation>
    <scope>NUCLEOTIDE SEQUENCE</scope>
    <source>
        <strain evidence="2">CBS 10117</strain>
    </source>
</reference>
<dbReference type="KEGG" id="kdj:28969877"/>
<sequence>MPQRIVVPNQENFDLQVTSVHEFDYNGHPVQSRMQLPPLRKNTFMTLEHTDDSGMGRITIISRRRADREEPDTLMIASGRKTPVSGVYKSAHLHCHRWQDEPWDINNSWNIEFSDDLSGDTAQSQRQTPVPDDQVIVMTQGPASTQGDIYLKPDDQVHCLRPDETVDPQFRRIGHSNYMLFTDRVRHKEDEGILFDVTRVPRFDYQNHTFDNFSVRSLNEYGSQAPIHEHLEGSVSLQFGMSSQAGRTMVSTFGPDECEILELSDASGVPYTFAVTKRKAPGFYDIDISPSLGLDGSPAPWDSFTVQADSRVCETPWVQLQLTSS</sequence>
<dbReference type="EMBL" id="KI894033">
    <property type="protein sequence ID" value="OBR83893.1"/>
    <property type="molecule type" value="Genomic_DNA"/>
</dbReference>
<accession>A0A1A6A1G0</accession>
<dbReference type="AlphaFoldDB" id="A0A1A6A1G0"/>
<proteinExistence type="predicted"/>